<feature type="compositionally biased region" description="Basic and acidic residues" evidence="1">
    <location>
        <begin position="655"/>
        <end position="667"/>
    </location>
</feature>
<organism evidence="3 4">
    <name type="scientific">Lachancea meyersii CBS 8951</name>
    <dbReference type="NCBI Taxonomy" id="1266667"/>
    <lineage>
        <taxon>Eukaryota</taxon>
        <taxon>Fungi</taxon>
        <taxon>Dikarya</taxon>
        <taxon>Ascomycota</taxon>
        <taxon>Saccharomycotina</taxon>
        <taxon>Saccharomycetes</taxon>
        <taxon>Saccharomycetales</taxon>
        <taxon>Saccharomycetaceae</taxon>
        <taxon>Lachancea</taxon>
    </lineage>
</organism>
<feature type="region of interest" description="Disordered" evidence="1">
    <location>
        <begin position="563"/>
        <end position="585"/>
    </location>
</feature>
<dbReference type="PANTHER" id="PTHR39147:SF1">
    <property type="entry name" value="PROTEIN SPT21"/>
    <property type="match status" value="1"/>
</dbReference>
<feature type="region of interest" description="Disordered" evidence="1">
    <location>
        <begin position="630"/>
        <end position="677"/>
    </location>
</feature>
<feature type="region of interest" description="Disordered" evidence="1">
    <location>
        <begin position="207"/>
        <end position="226"/>
    </location>
</feature>
<dbReference type="PANTHER" id="PTHR39147">
    <property type="entry name" value="PROTEIN SPT21"/>
    <property type="match status" value="1"/>
</dbReference>
<protein>
    <submittedName>
        <fullName evidence="3">LAME_0B05072g1_1</fullName>
    </submittedName>
</protein>
<dbReference type="InterPro" id="IPR042403">
    <property type="entry name" value="Spt21/Ams2"/>
</dbReference>
<accession>A0A1G4IV49</accession>
<reference evidence="4" key="1">
    <citation type="submission" date="2016-03" db="EMBL/GenBank/DDBJ databases">
        <authorList>
            <person name="Devillers Hugo."/>
        </authorList>
    </citation>
    <scope>NUCLEOTIDE SEQUENCE [LARGE SCALE GENOMIC DNA]</scope>
</reference>
<gene>
    <name evidence="3" type="ORF">LAME_0B05072G</name>
</gene>
<feature type="region of interest" description="Disordered" evidence="1">
    <location>
        <begin position="391"/>
        <end position="442"/>
    </location>
</feature>
<evidence type="ECO:0000313" key="3">
    <source>
        <dbReference type="EMBL" id="SCU80939.1"/>
    </source>
</evidence>
<feature type="compositionally biased region" description="Basic and acidic residues" evidence="1">
    <location>
        <begin position="391"/>
        <end position="404"/>
    </location>
</feature>
<feature type="compositionally biased region" description="Polar residues" evidence="1">
    <location>
        <begin position="644"/>
        <end position="654"/>
    </location>
</feature>
<dbReference type="Proteomes" id="UP000191144">
    <property type="component" value="Chromosome B"/>
</dbReference>
<dbReference type="GO" id="GO:0000183">
    <property type="term" value="P:rDNA heterochromatin formation"/>
    <property type="evidence" value="ECO:0007669"/>
    <property type="project" value="TreeGrafter"/>
</dbReference>
<proteinExistence type="predicted"/>
<name>A0A1G4IV49_9SACH</name>
<sequence length="677" mass="75060">MTMSMSLKVLYTVDNEASSYLTRSKTAVDVRVENISSPNNDGSQIKIGMVELNDVLDEICASSPELFSIGMDANVDYNVYCKDICEVDEPLVSFGLLSKLRRDPQTRSTSASEQHTDWPLVIGRVCSNFSAMLRFQNQDADSASQRTLEIKMRFSKVATANSSRRSSISGKHIPLPMARMPSSANSANSNTLAKRLSKTTELCKPHEHTAPLTGKRQTNPKPAPKAVRTQSLPIWDQTKNNQFALPTNSIAHKIYLADRAAKEADLAPRQTQDSKRPVFQISSLQHDNTVQKTKIDDSVSKRFDFITKKKGKMGKPSIKKPVAKLKSTANKKVRRDSIPNTNISTPVAAESLTSIKNDEIDDFKLLRDEDLVQQLLGKQKLKPIDYFEAEQPDKSDECENKENIPPRMTPASSRFEDLLGMDLPSSKTPSDVEKALNNPRSDDPMEWFNDLFGSPVLSQKGATPIKDPLTCNTLPIEDEEHDALRAPTSDLDRTSPMDTLSMPLYELEQRKEQMASKAAPSCKDQLQRIPLLAKTHNDATLHDIEDDAPLCLNTSPLAKAVGGRKISGAKRPAPVPSSPVGHEDYVDDDYMQENCRKRKTMPSSPTSMFPYSGTDEDADIAALNDSTVISEEFSIHEGPGRTGIDSTPATQYRSSDGEDTKHKEEHASPNGRRFSHI</sequence>
<dbReference type="GO" id="GO:0006357">
    <property type="term" value="P:regulation of transcription by RNA polymerase II"/>
    <property type="evidence" value="ECO:0007669"/>
    <property type="project" value="TreeGrafter"/>
</dbReference>
<dbReference type="OrthoDB" id="3199820at2759"/>
<evidence type="ECO:0000256" key="1">
    <source>
        <dbReference type="SAM" id="MobiDB-lite"/>
    </source>
</evidence>
<dbReference type="EMBL" id="LT598478">
    <property type="protein sequence ID" value="SCU80939.1"/>
    <property type="molecule type" value="Genomic_DNA"/>
</dbReference>
<dbReference type="GO" id="GO:0030466">
    <property type="term" value="P:silent mating-type cassette heterochromatin formation"/>
    <property type="evidence" value="ECO:0007669"/>
    <property type="project" value="TreeGrafter"/>
</dbReference>
<evidence type="ECO:0000259" key="2">
    <source>
        <dbReference type="Pfam" id="PF25823"/>
    </source>
</evidence>
<dbReference type="Pfam" id="PF25823">
    <property type="entry name" value="Ams2-SPT21_N"/>
    <property type="match status" value="1"/>
</dbReference>
<keyword evidence="4" id="KW-1185">Reference proteome</keyword>
<feature type="region of interest" description="Disordered" evidence="1">
    <location>
        <begin position="161"/>
        <end position="187"/>
    </location>
</feature>
<feature type="domain" description="Ams2/SPT21 N-terminal" evidence="2">
    <location>
        <begin position="3"/>
        <end position="157"/>
    </location>
</feature>
<dbReference type="AlphaFoldDB" id="A0A1G4IV49"/>
<evidence type="ECO:0000313" key="4">
    <source>
        <dbReference type="Proteomes" id="UP000191144"/>
    </source>
</evidence>
<dbReference type="InterPro" id="IPR057725">
    <property type="entry name" value="Ams2-SPT21_N"/>
</dbReference>